<accession>A0A1W2GD26</accession>
<feature type="transmembrane region" description="Helical" evidence="1">
    <location>
        <begin position="100"/>
        <end position="119"/>
    </location>
</feature>
<keyword evidence="3" id="KW-1185">Reference proteome</keyword>
<evidence type="ECO:0000313" key="2">
    <source>
        <dbReference type="EMBL" id="SMD34372.1"/>
    </source>
</evidence>
<gene>
    <name evidence="2" type="ORF">SAMN04488029_1971</name>
</gene>
<feature type="transmembrane region" description="Helical" evidence="1">
    <location>
        <begin position="35"/>
        <end position="56"/>
    </location>
</feature>
<proteinExistence type="predicted"/>
<feature type="transmembrane region" description="Helical" evidence="1">
    <location>
        <begin position="12"/>
        <end position="29"/>
    </location>
</feature>
<reference evidence="2 3" key="1">
    <citation type="submission" date="2017-04" db="EMBL/GenBank/DDBJ databases">
        <authorList>
            <person name="Afonso C.L."/>
            <person name="Miller P.J."/>
            <person name="Scott M.A."/>
            <person name="Spackman E."/>
            <person name="Goraichik I."/>
            <person name="Dimitrov K.M."/>
            <person name="Suarez D.L."/>
            <person name="Swayne D.E."/>
        </authorList>
    </citation>
    <scope>NUCLEOTIDE SEQUENCE [LARGE SCALE GENOMIC DNA]</scope>
    <source>
        <strain evidence="2 3">DSM 26133</strain>
    </source>
</reference>
<feature type="transmembrane region" description="Helical" evidence="1">
    <location>
        <begin position="175"/>
        <end position="192"/>
    </location>
</feature>
<protein>
    <recommendedName>
        <fullName evidence="4">O-antigen ligase like membrane protein</fullName>
    </recommendedName>
</protein>
<name>A0A1W2GD26_REIFA</name>
<feature type="transmembrane region" description="Helical" evidence="1">
    <location>
        <begin position="344"/>
        <end position="366"/>
    </location>
</feature>
<keyword evidence="1" id="KW-1133">Transmembrane helix</keyword>
<feature type="transmembrane region" description="Helical" evidence="1">
    <location>
        <begin position="244"/>
        <end position="263"/>
    </location>
</feature>
<feature type="transmembrane region" description="Helical" evidence="1">
    <location>
        <begin position="131"/>
        <end position="155"/>
    </location>
</feature>
<organism evidence="2 3">
    <name type="scientific">Reichenbachiella faecimaris</name>
    <dbReference type="NCBI Taxonomy" id="692418"/>
    <lineage>
        <taxon>Bacteria</taxon>
        <taxon>Pseudomonadati</taxon>
        <taxon>Bacteroidota</taxon>
        <taxon>Cytophagia</taxon>
        <taxon>Cytophagales</taxon>
        <taxon>Reichenbachiellaceae</taxon>
        <taxon>Reichenbachiella</taxon>
    </lineage>
</organism>
<dbReference type="AlphaFoldDB" id="A0A1W2GD26"/>
<dbReference type="STRING" id="692418.SAMN04488029_1971"/>
<sequence>MLKVLTMRKTELFDFLFKTVILLAVYDGIRHNSIFYSFSFVKEVVTLILFLAVLNYNDFKIVNPFKNFAVTSFTFYILTVGTFLTIGYLNLVPNPKLSPIGMHVKTIEFFVIAYLFNFYEQMTNKTYESLISFFVNVYVVYILFNIASYFIHFPFITEFRPYNGRISSGYPTSDSQSMLFAFILLVFTVNSLKRYKIKFLILSLGIVIQATTTGVATYVFLTSILIVFGNYLVGKTGTRKNIISWLYILATVTFILLFLIAYIDKQTLDAFYVMITSKSEFIIYYLKLKFFGVESEIGNQLVTGTYIVRGNAVKEAMSAYNSFFELLTGKGVALAILVENQFSFIIRAYGYLGLCFYILFIIGILVKSRKNGTKLFWHMSIIVSILLLTNVSQITTYLYQIAVSFALAMNYCLSRTKTIEN</sequence>
<feature type="transmembrane region" description="Helical" evidence="1">
    <location>
        <begin position="68"/>
        <end position="88"/>
    </location>
</feature>
<evidence type="ECO:0008006" key="4">
    <source>
        <dbReference type="Google" id="ProtNLM"/>
    </source>
</evidence>
<feature type="transmembrane region" description="Helical" evidence="1">
    <location>
        <begin position="199"/>
        <end position="232"/>
    </location>
</feature>
<evidence type="ECO:0000313" key="3">
    <source>
        <dbReference type="Proteomes" id="UP000192472"/>
    </source>
</evidence>
<keyword evidence="1" id="KW-0812">Transmembrane</keyword>
<keyword evidence="1" id="KW-0472">Membrane</keyword>
<dbReference type="Proteomes" id="UP000192472">
    <property type="component" value="Unassembled WGS sequence"/>
</dbReference>
<dbReference type="EMBL" id="FWYF01000002">
    <property type="protein sequence ID" value="SMD34372.1"/>
    <property type="molecule type" value="Genomic_DNA"/>
</dbReference>
<evidence type="ECO:0000256" key="1">
    <source>
        <dbReference type="SAM" id="Phobius"/>
    </source>
</evidence>